<evidence type="ECO:0000256" key="2">
    <source>
        <dbReference type="ARBA" id="ARBA00023015"/>
    </source>
</evidence>
<feature type="domain" description="RNA polymerase sigma-70 region 2" evidence="6">
    <location>
        <begin position="20"/>
        <end position="86"/>
    </location>
</feature>
<dbReference type="SUPFAM" id="SSF88659">
    <property type="entry name" value="Sigma3 and sigma4 domains of RNA polymerase sigma factors"/>
    <property type="match status" value="1"/>
</dbReference>
<sequence length="197" mass="23220">MENIETQTAINKLTDPHQWVSKYADYLYTYAVSRLNDEEIAKDLVQETFLAALERMDKFEGNSSEKTWLTAILKYKVIDVYRKRSKSFGEEIKPANDVDGEEEFFYPEAGNWKVEHWPQEMGIEEPDALISREFTEILQKCMKKLPGLWLAIFTMKHMDEEETAVICKELRVTASNFWVIIHRTKVNLRSCLQKNWI</sequence>
<dbReference type="AlphaFoldDB" id="A0A366L565"/>
<comment type="similarity">
    <text evidence="1">Belongs to the sigma-70 factor family. ECF subfamily.</text>
</comment>
<dbReference type="EMBL" id="QNQU01000005">
    <property type="protein sequence ID" value="RBQ09021.1"/>
    <property type="molecule type" value="Genomic_DNA"/>
</dbReference>
<dbReference type="SUPFAM" id="SSF88946">
    <property type="entry name" value="Sigma2 domain of RNA polymerase sigma factors"/>
    <property type="match status" value="1"/>
</dbReference>
<gene>
    <name evidence="7" type="ORF">DRW42_07410</name>
</gene>
<dbReference type="InterPro" id="IPR013325">
    <property type="entry name" value="RNA_pol_sigma_r2"/>
</dbReference>
<dbReference type="InterPro" id="IPR039425">
    <property type="entry name" value="RNA_pol_sigma-70-like"/>
</dbReference>
<evidence type="ECO:0000259" key="6">
    <source>
        <dbReference type="Pfam" id="PF04542"/>
    </source>
</evidence>
<evidence type="ECO:0000313" key="7">
    <source>
        <dbReference type="EMBL" id="RBQ09021.1"/>
    </source>
</evidence>
<organism evidence="7 8">
    <name type="scientific">Pedobacter miscanthi</name>
    <dbReference type="NCBI Taxonomy" id="2259170"/>
    <lineage>
        <taxon>Bacteria</taxon>
        <taxon>Pseudomonadati</taxon>
        <taxon>Bacteroidota</taxon>
        <taxon>Sphingobacteriia</taxon>
        <taxon>Sphingobacteriales</taxon>
        <taxon>Sphingobacteriaceae</taxon>
        <taxon>Pedobacter</taxon>
    </lineage>
</organism>
<accession>A0A366L565</accession>
<dbReference type="GO" id="GO:0016987">
    <property type="term" value="F:sigma factor activity"/>
    <property type="evidence" value="ECO:0007669"/>
    <property type="project" value="UniProtKB-KW"/>
</dbReference>
<keyword evidence="4" id="KW-0238">DNA-binding</keyword>
<evidence type="ECO:0000256" key="4">
    <source>
        <dbReference type="ARBA" id="ARBA00023125"/>
    </source>
</evidence>
<evidence type="ECO:0000313" key="8">
    <source>
        <dbReference type="Proteomes" id="UP000252081"/>
    </source>
</evidence>
<dbReference type="GO" id="GO:0003677">
    <property type="term" value="F:DNA binding"/>
    <property type="evidence" value="ECO:0007669"/>
    <property type="project" value="UniProtKB-KW"/>
</dbReference>
<dbReference type="NCBIfam" id="TIGR02937">
    <property type="entry name" value="sigma70-ECF"/>
    <property type="match status" value="1"/>
</dbReference>
<dbReference type="InterPro" id="IPR014284">
    <property type="entry name" value="RNA_pol_sigma-70_dom"/>
</dbReference>
<reference evidence="7 8" key="1">
    <citation type="submission" date="2018-07" db="EMBL/GenBank/DDBJ databases">
        <title>A draft genome of a endophytic bacteria, a new species of Pedobacter.</title>
        <authorList>
            <person name="Zhang Z.D."/>
            <person name="Chen Z.J."/>
        </authorList>
    </citation>
    <scope>NUCLEOTIDE SEQUENCE [LARGE SCALE GENOMIC DNA]</scope>
    <source>
        <strain evidence="7 8">RS10</strain>
    </source>
</reference>
<dbReference type="InterPro" id="IPR013324">
    <property type="entry name" value="RNA_pol_sigma_r3/r4-like"/>
</dbReference>
<dbReference type="OrthoDB" id="9782108at2"/>
<dbReference type="Pfam" id="PF04542">
    <property type="entry name" value="Sigma70_r2"/>
    <property type="match status" value="1"/>
</dbReference>
<evidence type="ECO:0000256" key="1">
    <source>
        <dbReference type="ARBA" id="ARBA00010641"/>
    </source>
</evidence>
<keyword evidence="3" id="KW-0731">Sigma factor</keyword>
<dbReference type="PANTHER" id="PTHR43133:SF8">
    <property type="entry name" value="RNA POLYMERASE SIGMA FACTOR HI_1459-RELATED"/>
    <property type="match status" value="1"/>
</dbReference>
<keyword evidence="8" id="KW-1185">Reference proteome</keyword>
<keyword evidence="2" id="KW-0805">Transcription regulation</keyword>
<proteinExistence type="inferred from homology"/>
<comment type="caution">
    <text evidence="7">The sequence shown here is derived from an EMBL/GenBank/DDBJ whole genome shotgun (WGS) entry which is preliminary data.</text>
</comment>
<dbReference type="Gene3D" id="1.10.1740.10">
    <property type="match status" value="1"/>
</dbReference>
<dbReference type="GO" id="GO:0006352">
    <property type="term" value="P:DNA-templated transcription initiation"/>
    <property type="evidence" value="ECO:0007669"/>
    <property type="project" value="InterPro"/>
</dbReference>
<name>A0A366L565_9SPHI</name>
<dbReference type="RefSeq" id="WP_113948195.1">
    <property type="nucleotide sequence ID" value="NZ_QNQU01000005.1"/>
</dbReference>
<evidence type="ECO:0000256" key="3">
    <source>
        <dbReference type="ARBA" id="ARBA00023082"/>
    </source>
</evidence>
<dbReference type="InterPro" id="IPR007627">
    <property type="entry name" value="RNA_pol_sigma70_r2"/>
</dbReference>
<protein>
    <submittedName>
        <fullName evidence="7">RNA polymerase subunit sigma-24</fullName>
    </submittedName>
</protein>
<dbReference type="PANTHER" id="PTHR43133">
    <property type="entry name" value="RNA POLYMERASE ECF-TYPE SIGMA FACTO"/>
    <property type="match status" value="1"/>
</dbReference>
<keyword evidence="5" id="KW-0804">Transcription</keyword>
<dbReference type="Proteomes" id="UP000252081">
    <property type="component" value="Unassembled WGS sequence"/>
</dbReference>
<evidence type="ECO:0000256" key="5">
    <source>
        <dbReference type="ARBA" id="ARBA00023163"/>
    </source>
</evidence>